<feature type="non-terminal residue" evidence="1">
    <location>
        <position position="1"/>
    </location>
</feature>
<dbReference type="Proteomes" id="UP000485058">
    <property type="component" value="Unassembled WGS sequence"/>
</dbReference>
<protein>
    <submittedName>
        <fullName evidence="1">Uncharacterized protein</fullName>
    </submittedName>
</protein>
<reference evidence="1 2" key="1">
    <citation type="submission" date="2020-02" db="EMBL/GenBank/DDBJ databases">
        <title>Draft genome sequence of Haematococcus lacustris strain NIES-144.</title>
        <authorList>
            <person name="Morimoto D."/>
            <person name="Nakagawa S."/>
            <person name="Yoshida T."/>
            <person name="Sawayama S."/>
        </authorList>
    </citation>
    <scope>NUCLEOTIDE SEQUENCE [LARGE SCALE GENOMIC DNA]</scope>
    <source>
        <strain evidence="1 2">NIES-144</strain>
    </source>
</reference>
<evidence type="ECO:0000313" key="1">
    <source>
        <dbReference type="EMBL" id="GFH07736.1"/>
    </source>
</evidence>
<keyword evidence="2" id="KW-1185">Reference proteome</keyword>
<gene>
    <name evidence="1" type="ORF">HaLaN_02579</name>
</gene>
<accession>A0A699YLE3</accession>
<name>A0A699YLE3_HAELA</name>
<proteinExistence type="predicted"/>
<comment type="caution">
    <text evidence="1">The sequence shown here is derived from an EMBL/GenBank/DDBJ whole genome shotgun (WGS) entry which is preliminary data.</text>
</comment>
<evidence type="ECO:0000313" key="2">
    <source>
        <dbReference type="Proteomes" id="UP000485058"/>
    </source>
</evidence>
<sequence>MRPAELRSQAQAAH</sequence>
<dbReference type="EMBL" id="BLLF01000112">
    <property type="protein sequence ID" value="GFH07736.1"/>
    <property type="molecule type" value="Genomic_DNA"/>
</dbReference>
<organism evidence="1 2">
    <name type="scientific">Haematococcus lacustris</name>
    <name type="common">Green alga</name>
    <name type="synonym">Haematococcus pluvialis</name>
    <dbReference type="NCBI Taxonomy" id="44745"/>
    <lineage>
        <taxon>Eukaryota</taxon>
        <taxon>Viridiplantae</taxon>
        <taxon>Chlorophyta</taxon>
        <taxon>core chlorophytes</taxon>
        <taxon>Chlorophyceae</taxon>
        <taxon>CS clade</taxon>
        <taxon>Chlamydomonadales</taxon>
        <taxon>Haematococcaceae</taxon>
        <taxon>Haematococcus</taxon>
    </lineage>
</organism>